<dbReference type="GO" id="GO:0008483">
    <property type="term" value="F:transaminase activity"/>
    <property type="evidence" value="ECO:0007669"/>
    <property type="project" value="UniProtKB-KW"/>
</dbReference>
<dbReference type="Proteomes" id="UP000199623">
    <property type="component" value="Unassembled WGS sequence"/>
</dbReference>
<evidence type="ECO:0000313" key="7">
    <source>
        <dbReference type="EMBL" id="SDG59847.1"/>
    </source>
</evidence>
<comment type="cofactor">
    <cofactor evidence="1">
        <name>pyridoxal 5'-phosphate</name>
        <dbReference type="ChEBI" id="CHEBI:597326"/>
    </cofactor>
</comment>
<dbReference type="InterPro" id="IPR015424">
    <property type="entry name" value="PyrdxlP-dep_Trfase"/>
</dbReference>
<evidence type="ECO:0000256" key="1">
    <source>
        <dbReference type="ARBA" id="ARBA00001933"/>
    </source>
</evidence>
<dbReference type="Pfam" id="PF00155">
    <property type="entry name" value="Aminotran_1_2"/>
    <property type="match status" value="1"/>
</dbReference>
<proteinExistence type="inferred from homology"/>
<gene>
    <name evidence="7" type="ORF">SAMN05216553_109268</name>
</gene>
<evidence type="ECO:0000313" key="8">
    <source>
        <dbReference type="Proteomes" id="UP000199623"/>
    </source>
</evidence>
<dbReference type="Gene3D" id="3.40.640.10">
    <property type="entry name" value="Type I PLP-dependent aspartate aminotransferase-like (Major domain)"/>
    <property type="match status" value="1"/>
</dbReference>
<organism evidence="7 8">
    <name type="scientific">Lentzea fradiae</name>
    <dbReference type="NCBI Taxonomy" id="200378"/>
    <lineage>
        <taxon>Bacteria</taxon>
        <taxon>Bacillati</taxon>
        <taxon>Actinomycetota</taxon>
        <taxon>Actinomycetes</taxon>
        <taxon>Pseudonocardiales</taxon>
        <taxon>Pseudonocardiaceae</taxon>
        <taxon>Lentzea</taxon>
    </lineage>
</organism>
<dbReference type="GO" id="GO:0006520">
    <property type="term" value="P:amino acid metabolic process"/>
    <property type="evidence" value="ECO:0007669"/>
    <property type="project" value="InterPro"/>
</dbReference>
<reference evidence="8" key="1">
    <citation type="submission" date="2016-10" db="EMBL/GenBank/DDBJ databases">
        <authorList>
            <person name="Varghese N."/>
            <person name="Submissions S."/>
        </authorList>
    </citation>
    <scope>NUCLEOTIDE SEQUENCE [LARGE SCALE GENOMIC DNA]</scope>
    <source>
        <strain evidence="8">CGMCC 4.3506</strain>
    </source>
</reference>
<evidence type="ECO:0000256" key="5">
    <source>
        <dbReference type="ARBA" id="ARBA00022898"/>
    </source>
</evidence>
<evidence type="ECO:0000256" key="4">
    <source>
        <dbReference type="ARBA" id="ARBA00022679"/>
    </source>
</evidence>
<accession>A0A1G7VJI7</accession>
<dbReference type="AlphaFoldDB" id="A0A1G7VJI7"/>
<dbReference type="InterPro" id="IPR004839">
    <property type="entry name" value="Aminotransferase_I/II_large"/>
</dbReference>
<dbReference type="PANTHER" id="PTHR46383">
    <property type="entry name" value="ASPARTATE AMINOTRANSFERASE"/>
    <property type="match status" value="1"/>
</dbReference>
<dbReference type="EMBL" id="FNCC01000009">
    <property type="protein sequence ID" value="SDG59847.1"/>
    <property type="molecule type" value="Genomic_DNA"/>
</dbReference>
<dbReference type="InterPro" id="IPR050596">
    <property type="entry name" value="AspAT/PAT-like"/>
</dbReference>
<evidence type="ECO:0000256" key="2">
    <source>
        <dbReference type="ARBA" id="ARBA00007441"/>
    </source>
</evidence>
<comment type="similarity">
    <text evidence="2">Belongs to the class-I pyridoxal-phosphate-dependent aminotransferase family.</text>
</comment>
<keyword evidence="3 7" id="KW-0032">Aminotransferase</keyword>
<name>A0A1G7VJI7_9PSEU</name>
<protein>
    <submittedName>
        <fullName evidence="7">Aspartate/methionine/tyrosine aminotransferase</fullName>
    </submittedName>
</protein>
<evidence type="ECO:0000259" key="6">
    <source>
        <dbReference type="Pfam" id="PF00155"/>
    </source>
</evidence>
<dbReference type="PANTHER" id="PTHR46383:SF1">
    <property type="entry name" value="ASPARTATE AMINOTRANSFERASE"/>
    <property type="match status" value="1"/>
</dbReference>
<dbReference type="STRING" id="200378.SAMN05216553_109268"/>
<keyword evidence="5" id="KW-0663">Pyridoxal phosphate</keyword>
<evidence type="ECO:0000256" key="3">
    <source>
        <dbReference type="ARBA" id="ARBA00022576"/>
    </source>
</evidence>
<keyword evidence="4 7" id="KW-0808">Transferase</keyword>
<dbReference type="CDD" id="cd00609">
    <property type="entry name" value="AAT_like"/>
    <property type="match status" value="1"/>
</dbReference>
<dbReference type="GO" id="GO:0030170">
    <property type="term" value="F:pyridoxal phosphate binding"/>
    <property type="evidence" value="ECO:0007669"/>
    <property type="project" value="InterPro"/>
</dbReference>
<sequence length="549" mass="60870">MELLSATRFSTWLECSRENGKTMALFDSLSEPRTISVPEEARVMAARALPPEQDENTFVPYVGERTLDVFARAVNPADPFELRDLFLGRVEHELGKASLRPELAQAWRRSRRRREVTADEVYHSRSAVRFVKELFNFYFRDDLYGALAGDHLLLSSGSVDEQEWGLPAALKDCLRYALDRDWYGYSDSRGRVPAREAIAAYENAMMERSVYTEANVAITLGGTFTVSNIADYVLTGRSRAAGPALCGIPNYPPLVEAVARRSATRMVPLASTAGQVSLRPLIDALRPDTPLVLLQTAINPTGAVVDEAELAELIRTASPDTMILLDECHEWLGPERRRSAQRAAPNVIRISSLSKNWSAPGLKTGWIMADQAFVADYYEHASTMFGGPQSFFYTAVEVLARMERWMVTGLTVPGPAELAEFEPSYGLTTDSLRRAYAGYVHERRSRHEALTVLRGATCAGFAEAGTVTAPAYSINAAVTFPDWDDSYLAFRSLLDRTGVSTYPAILNFCFDGGAVRLTTARPWTDLREAGDRVTSALRPRQLQATSSHR</sequence>
<feature type="domain" description="Aminotransferase class I/classII large" evidence="6">
    <location>
        <begin position="153"/>
        <end position="399"/>
    </location>
</feature>
<dbReference type="InterPro" id="IPR015421">
    <property type="entry name" value="PyrdxlP-dep_Trfase_major"/>
</dbReference>
<keyword evidence="8" id="KW-1185">Reference proteome</keyword>
<dbReference type="SUPFAM" id="SSF53383">
    <property type="entry name" value="PLP-dependent transferases"/>
    <property type="match status" value="1"/>
</dbReference>